<keyword evidence="2" id="KW-1185">Reference proteome</keyword>
<dbReference type="Proteomes" id="UP000275408">
    <property type="component" value="Unassembled WGS sequence"/>
</dbReference>
<dbReference type="EMBL" id="RCHS01002719">
    <property type="protein sequence ID" value="RMX46169.1"/>
    <property type="molecule type" value="Genomic_DNA"/>
</dbReference>
<dbReference type="AlphaFoldDB" id="A0A3M6TY23"/>
<comment type="caution">
    <text evidence="1">The sequence shown here is derived from an EMBL/GenBank/DDBJ whole genome shotgun (WGS) entry which is preliminary data.</text>
</comment>
<accession>A0A3M6TY23</accession>
<dbReference type="PANTHER" id="PTHR46963:SF2">
    <property type="match status" value="1"/>
</dbReference>
<dbReference type="STRING" id="46731.A0A3M6TY23"/>
<dbReference type="InterPro" id="IPR042838">
    <property type="entry name" value="KIAA1958"/>
</dbReference>
<evidence type="ECO:0000313" key="1">
    <source>
        <dbReference type="EMBL" id="RMX46169.1"/>
    </source>
</evidence>
<evidence type="ECO:0000313" key="2">
    <source>
        <dbReference type="Proteomes" id="UP000275408"/>
    </source>
</evidence>
<dbReference type="PANTHER" id="PTHR46963">
    <property type="entry name" value="SIMILAR TO RIKEN CDNA E130308A19"/>
    <property type="match status" value="1"/>
</dbReference>
<sequence length="160" mass="17859">MGNKANASAALREEDIQVLFEKDLLGSFTAEALLNTVWFNNIIHFGSTEKCVGETLNFVKTSTGQEYLEFNKRETRTRSRNDPRNVIAIAPKISAVPNNQKCPVKAYKAYAEKRPVEMETNDAPFPLTVLNVKSGNNDVPPTDIMQLSGHKNCSKYHSVL</sequence>
<organism evidence="1 2">
    <name type="scientific">Pocillopora damicornis</name>
    <name type="common">Cauliflower coral</name>
    <name type="synonym">Millepora damicornis</name>
    <dbReference type="NCBI Taxonomy" id="46731"/>
    <lineage>
        <taxon>Eukaryota</taxon>
        <taxon>Metazoa</taxon>
        <taxon>Cnidaria</taxon>
        <taxon>Anthozoa</taxon>
        <taxon>Hexacorallia</taxon>
        <taxon>Scleractinia</taxon>
        <taxon>Astrocoeniina</taxon>
        <taxon>Pocilloporidae</taxon>
        <taxon>Pocillopora</taxon>
    </lineage>
</organism>
<protein>
    <submittedName>
        <fullName evidence="1">Uncharacterized protein</fullName>
    </submittedName>
</protein>
<gene>
    <name evidence="1" type="ORF">pdam_00007854</name>
</gene>
<reference evidence="1 2" key="1">
    <citation type="journal article" date="2018" name="Sci. Rep.">
        <title>Comparative analysis of the Pocillopora damicornis genome highlights role of immune system in coral evolution.</title>
        <authorList>
            <person name="Cunning R."/>
            <person name="Bay R.A."/>
            <person name="Gillette P."/>
            <person name="Baker A.C."/>
            <person name="Traylor-Knowles N."/>
        </authorList>
    </citation>
    <scope>NUCLEOTIDE SEQUENCE [LARGE SCALE GENOMIC DNA]</scope>
    <source>
        <strain evidence="1">RSMAS</strain>
        <tissue evidence="1">Whole animal</tissue>
    </source>
</reference>
<name>A0A3M6TY23_POCDA</name>
<proteinExistence type="predicted"/>